<dbReference type="InterPro" id="IPR036291">
    <property type="entry name" value="NAD(P)-bd_dom_sf"/>
</dbReference>
<dbReference type="SUPFAM" id="SSF51735">
    <property type="entry name" value="NAD(P)-binding Rossmann-fold domains"/>
    <property type="match status" value="1"/>
</dbReference>
<evidence type="ECO:0000313" key="4">
    <source>
        <dbReference type="EMBL" id="PRZ44326.1"/>
    </source>
</evidence>
<dbReference type="PRINTS" id="PR00081">
    <property type="entry name" value="GDHRDH"/>
</dbReference>
<name>A0A2T1A6V3_9ACTN</name>
<protein>
    <submittedName>
        <fullName evidence="4">NADP-dependent 3-hydroxy acid dehydrogenase YdfG</fullName>
    </submittedName>
</protein>
<comment type="caution">
    <text evidence="4">The sequence shown here is derived from an EMBL/GenBank/DDBJ whole genome shotgun (WGS) entry which is preliminary data.</text>
</comment>
<comment type="similarity">
    <text evidence="1">Belongs to the short-chain dehydrogenases/reductases (SDR) family.</text>
</comment>
<dbReference type="RefSeq" id="WP_106347348.1">
    <property type="nucleotide sequence ID" value="NZ_PVUE01000001.1"/>
</dbReference>
<dbReference type="GO" id="GO:0016020">
    <property type="term" value="C:membrane"/>
    <property type="evidence" value="ECO:0007669"/>
    <property type="project" value="TreeGrafter"/>
</dbReference>
<evidence type="ECO:0000256" key="2">
    <source>
        <dbReference type="ARBA" id="ARBA00023002"/>
    </source>
</evidence>
<sequence length="229" mass="25145">MTSLPTALITGASRGIGLAIARELEATHNLLLGGRDEQRLKELAATFRSAEPFTADMSDDEDVERAAKQIAGLDVLVHSAGVATRGPIDQMSRQQWRDEFEVNLFAVAQLTTLLLPQLRATNGQVVLINSGFGLMTLPDNSIYCATKWALRAFGDVLREEERPNGIRVSSIHPGKVDTDMQHDIVEYNGGEYQPELYLKPESIAKAVRLAVDATEEATVDMISVRPTRK</sequence>
<dbReference type="InterPro" id="IPR057326">
    <property type="entry name" value="KR_dom"/>
</dbReference>
<dbReference type="CDD" id="cd05233">
    <property type="entry name" value="SDR_c"/>
    <property type="match status" value="1"/>
</dbReference>
<keyword evidence="2" id="KW-0560">Oxidoreductase</keyword>
<gene>
    <name evidence="4" type="ORF">CLV47_101452</name>
</gene>
<evidence type="ECO:0000259" key="3">
    <source>
        <dbReference type="SMART" id="SM00822"/>
    </source>
</evidence>
<accession>A0A2T1A6V3</accession>
<dbReference type="NCBIfam" id="NF006073">
    <property type="entry name" value="PRK08219.1"/>
    <property type="match status" value="1"/>
</dbReference>
<evidence type="ECO:0000313" key="5">
    <source>
        <dbReference type="Proteomes" id="UP000237752"/>
    </source>
</evidence>
<dbReference type="PROSITE" id="PS00061">
    <property type="entry name" value="ADH_SHORT"/>
    <property type="match status" value="1"/>
</dbReference>
<organism evidence="4 5">
    <name type="scientific">Antricoccus suffuscus</name>
    <dbReference type="NCBI Taxonomy" id="1629062"/>
    <lineage>
        <taxon>Bacteria</taxon>
        <taxon>Bacillati</taxon>
        <taxon>Actinomycetota</taxon>
        <taxon>Actinomycetes</taxon>
        <taxon>Geodermatophilales</taxon>
        <taxon>Antricoccaceae</taxon>
        <taxon>Antricoccus</taxon>
    </lineage>
</organism>
<dbReference type="Proteomes" id="UP000237752">
    <property type="component" value="Unassembled WGS sequence"/>
</dbReference>
<dbReference type="OrthoDB" id="158573at2"/>
<dbReference type="EMBL" id="PVUE01000001">
    <property type="protein sequence ID" value="PRZ44326.1"/>
    <property type="molecule type" value="Genomic_DNA"/>
</dbReference>
<dbReference type="AlphaFoldDB" id="A0A2T1A6V3"/>
<dbReference type="PANTHER" id="PTHR44196">
    <property type="entry name" value="DEHYDROGENASE/REDUCTASE SDR FAMILY MEMBER 7B"/>
    <property type="match status" value="1"/>
</dbReference>
<dbReference type="PANTHER" id="PTHR44196:SF1">
    <property type="entry name" value="DEHYDROGENASE_REDUCTASE SDR FAMILY MEMBER 7B"/>
    <property type="match status" value="1"/>
</dbReference>
<dbReference type="GO" id="GO:0016491">
    <property type="term" value="F:oxidoreductase activity"/>
    <property type="evidence" value="ECO:0007669"/>
    <property type="project" value="UniProtKB-KW"/>
</dbReference>
<feature type="domain" description="Ketoreductase" evidence="3">
    <location>
        <begin position="5"/>
        <end position="174"/>
    </location>
</feature>
<evidence type="ECO:0000256" key="1">
    <source>
        <dbReference type="ARBA" id="ARBA00006484"/>
    </source>
</evidence>
<proteinExistence type="inferred from homology"/>
<dbReference type="SMART" id="SM00822">
    <property type="entry name" value="PKS_KR"/>
    <property type="match status" value="1"/>
</dbReference>
<reference evidence="4 5" key="1">
    <citation type="submission" date="2018-03" db="EMBL/GenBank/DDBJ databases">
        <title>Genomic Encyclopedia of Archaeal and Bacterial Type Strains, Phase II (KMG-II): from individual species to whole genera.</title>
        <authorList>
            <person name="Goeker M."/>
        </authorList>
    </citation>
    <scope>NUCLEOTIDE SEQUENCE [LARGE SCALE GENOMIC DNA]</scope>
    <source>
        <strain evidence="4 5">DSM 100065</strain>
    </source>
</reference>
<dbReference type="InterPro" id="IPR020904">
    <property type="entry name" value="Sc_DH/Rdtase_CS"/>
</dbReference>
<dbReference type="Gene3D" id="3.40.50.720">
    <property type="entry name" value="NAD(P)-binding Rossmann-like Domain"/>
    <property type="match status" value="1"/>
</dbReference>
<keyword evidence="5" id="KW-1185">Reference proteome</keyword>
<dbReference type="InterPro" id="IPR002347">
    <property type="entry name" value="SDR_fam"/>
</dbReference>
<dbReference type="Pfam" id="PF00106">
    <property type="entry name" value="adh_short"/>
    <property type="match status" value="1"/>
</dbReference>